<proteinExistence type="predicted"/>
<keyword evidence="2" id="KW-1185">Reference proteome</keyword>
<sequence>MYPYGPFQHHNPTPQAGPTHVYFNRGPGFMRRGPRRLVWFGFGALATYWFIQSREQKREMIMSQGGDVQRTGHCHGAWGWSHWGDHRREVNDVQQKMEDHRRKAQEQFKEFGNLSSEKLAEMADSSLDSVMNSVVALKAKIAEQRAASQAARASSPKDDPRLV</sequence>
<evidence type="ECO:0000313" key="1">
    <source>
        <dbReference type="EMBL" id="CEL63917.1"/>
    </source>
</evidence>
<dbReference type="EMBL" id="LN679108">
    <property type="protein sequence ID" value="CEL63917.1"/>
    <property type="molecule type" value="Genomic_DNA"/>
</dbReference>
<dbReference type="OrthoDB" id="2960209at2759"/>
<gene>
    <name evidence="1" type="ORF">RSOLAG1IB_05682</name>
</gene>
<evidence type="ECO:0000313" key="2">
    <source>
        <dbReference type="Proteomes" id="UP000059188"/>
    </source>
</evidence>
<name>A0A0B7G5Z9_THACB</name>
<accession>A0A0B7G5Z9</accession>
<reference evidence="1 2" key="1">
    <citation type="submission" date="2014-11" db="EMBL/GenBank/DDBJ databases">
        <authorList>
            <person name="Wibberg Daniel"/>
        </authorList>
    </citation>
    <scope>NUCLEOTIDE SEQUENCE [LARGE SCALE GENOMIC DNA]</scope>
    <source>
        <strain evidence="1">Rhizoctonia solani AG1-IB 7/3/14</strain>
    </source>
</reference>
<dbReference type="AlphaFoldDB" id="A0A0B7G5Z9"/>
<organism evidence="1 2">
    <name type="scientific">Thanatephorus cucumeris (strain AG1-IB / isolate 7/3/14)</name>
    <name type="common">Lettuce bottom rot fungus</name>
    <name type="synonym">Rhizoctonia solani</name>
    <dbReference type="NCBI Taxonomy" id="1108050"/>
    <lineage>
        <taxon>Eukaryota</taxon>
        <taxon>Fungi</taxon>
        <taxon>Dikarya</taxon>
        <taxon>Basidiomycota</taxon>
        <taxon>Agaricomycotina</taxon>
        <taxon>Agaricomycetes</taxon>
        <taxon>Cantharellales</taxon>
        <taxon>Ceratobasidiaceae</taxon>
        <taxon>Rhizoctonia</taxon>
        <taxon>Rhizoctonia solani AG-1</taxon>
    </lineage>
</organism>
<protein>
    <submittedName>
        <fullName evidence="1">Uncharacterized protein</fullName>
    </submittedName>
</protein>
<dbReference type="Proteomes" id="UP000059188">
    <property type="component" value="Unassembled WGS sequence"/>
</dbReference>